<evidence type="ECO:0000313" key="1">
    <source>
        <dbReference type="EMBL" id="ABO09101.1"/>
    </source>
</evidence>
<name>A3MWT4_PYRCJ</name>
<dbReference type="eggNOG" id="arCOG05594">
    <property type="taxonomic scope" value="Archaea"/>
</dbReference>
<dbReference type="HOGENOM" id="CLU_1840656_0_0_2"/>
<accession>A3MWT4</accession>
<evidence type="ECO:0008006" key="3">
    <source>
        <dbReference type="Google" id="ProtNLM"/>
    </source>
</evidence>
<dbReference type="EMBL" id="CP000561">
    <property type="protein sequence ID" value="ABO09101.1"/>
    <property type="molecule type" value="Genomic_DNA"/>
</dbReference>
<dbReference type="GeneID" id="4910241"/>
<proteinExistence type="predicted"/>
<dbReference type="AlphaFoldDB" id="A3MWT4"/>
<dbReference type="PROSITE" id="PS51257">
    <property type="entry name" value="PROKAR_LIPOPROTEIN"/>
    <property type="match status" value="1"/>
</dbReference>
<dbReference type="KEGG" id="pcl:Pcal_1684"/>
<organism evidence="1 2">
    <name type="scientific">Pyrobaculum calidifontis (strain DSM 21063 / JCM 11548 / VA1)</name>
    <dbReference type="NCBI Taxonomy" id="410359"/>
    <lineage>
        <taxon>Archaea</taxon>
        <taxon>Thermoproteota</taxon>
        <taxon>Thermoprotei</taxon>
        <taxon>Thermoproteales</taxon>
        <taxon>Thermoproteaceae</taxon>
        <taxon>Pyrobaculum</taxon>
    </lineage>
</organism>
<protein>
    <recommendedName>
        <fullName evidence="3">Homing endonuclease LAGLIDADG domain-containing protein</fullName>
    </recommendedName>
</protein>
<evidence type="ECO:0000313" key="2">
    <source>
        <dbReference type="Proteomes" id="UP000001431"/>
    </source>
</evidence>
<dbReference type="Proteomes" id="UP000001431">
    <property type="component" value="Chromosome"/>
</dbReference>
<reference evidence="1" key="1">
    <citation type="submission" date="2007-02" db="EMBL/GenBank/DDBJ databases">
        <title>Complete sequence of Pyrobaculum calidifontis JCM 11548.</title>
        <authorList>
            <consortium name="US DOE Joint Genome Institute"/>
            <person name="Copeland A."/>
            <person name="Lucas S."/>
            <person name="Lapidus A."/>
            <person name="Barry K."/>
            <person name="Glavina del Rio T."/>
            <person name="Dalin E."/>
            <person name="Tice H."/>
            <person name="Pitluck S."/>
            <person name="Chain P."/>
            <person name="Malfatti S."/>
            <person name="Shin M."/>
            <person name="Vergez L."/>
            <person name="Schmutz J."/>
            <person name="Larimer F."/>
            <person name="Land M."/>
            <person name="Hauser L."/>
            <person name="Kyrpides N."/>
            <person name="Mikhailova N."/>
            <person name="Cozen A.E."/>
            <person name="Fitz-Gibbon S.T."/>
            <person name="House C.H."/>
            <person name="Saltikov C."/>
            <person name="Lowe T.M."/>
            <person name="Richardson P."/>
        </authorList>
    </citation>
    <scope>NUCLEOTIDE SEQUENCE [LARGE SCALE GENOMIC DNA]</scope>
    <source>
        <strain evidence="1">JCM 11548</strain>
    </source>
</reference>
<dbReference type="OrthoDB" id="27867at2157"/>
<dbReference type="STRING" id="410359.Pcal_1684"/>
<sequence>MNRATRAYIAGLAAGGCVVRGLRPHISMWLRDLGFRVEGDAAELPEEFCRYKPTTLLEHVYFLKGVFEAHGELFLADPHGGDMVLIIRLWDRRVRNSLSLLGIRPLETTDEGGQRRFTVVYRRRDVARFIKFVKPVIDDVAIAERLGLCTPRRS</sequence>
<dbReference type="RefSeq" id="WP_011850360.1">
    <property type="nucleotide sequence ID" value="NC_009073.1"/>
</dbReference>
<keyword evidence="2" id="KW-1185">Reference proteome</keyword>
<gene>
    <name evidence="1" type="ordered locus">Pcal_1684</name>
</gene>